<dbReference type="OrthoDB" id="6628329at2759"/>
<dbReference type="KEGG" id="apln:112906142"/>
<evidence type="ECO:0000313" key="1">
    <source>
        <dbReference type="Proteomes" id="UP000192223"/>
    </source>
</evidence>
<gene>
    <name evidence="2" type="primary">LOC112904965</name>
    <name evidence="3" type="synonym">LOC112906142</name>
</gene>
<organism evidence="1 2">
    <name type="scientific">Agrilus planipennis</name>
    <name type="common">Emerald ash borer</name>
    <name type="synonym">Agrilus marcopoli</name>
    <dbReference type="NCBI Taxonomy" id="224129"/>
    <lineage>
        <taxon>Eukaryota</taxon>
        <taxon>Metazoa</taxon>
        <taxon>Ecdysozoa</taxon>
        <taxon>Arthropoda</taxon>
        <taxon>Hexapoda</taxon>
        <taxon>Insecta</taxon>
        <taxon>Pterygota</taxon>
        <taxon>Neoptera</taxon>
        <taxon>Endopterygota</taxon>
        <taxon>Coleoptera</taxon>
        <taxon>Polyphaga</taxon>
        <taxon>Elateriformia</taxon>
        <taxon>Buprestoidea</taxon>
        <taxon>Buprestidae</taxon>
        <taxon>Agrilinae</taxon>
        <taxon>Agrilus</taxon>
    </lineage>
</organism>
<evidence type="ECO:0000313" key="3">
    <source>
        <dbReference type="RefSeq" id="XP_025835641.1"/>
    </source>
</evidence>
<dbReference type="Pfam" id="PF12259">
    <property type="entry name" value="Baculo_F"/>
    <property type="match status" value="1"/>
</dbReference>
<name>A0A7F5R835_AGRPL</name>
<evidence type="ECO:0000313" key="2">
    <source>
        <dbReference type="RefSeq" id="XP_025832133.1"/>
    </source>
</evidence>
<protein>
    <submittedName>
        <fullName evidence="2">Uncharacterized protein LOC112904965</fullName>
    </submittedName>
    <submittedName>
        <fullName evidence="3">Uncharacterized protein LOC112906142</fullName>
    </submittedName>
</protein>
<keyword evidence="1" id="KW-1185">Reference proteome</keyword>
<dbReference type="RefSeq" id="XP_025832133.1">
    <property type="nucleotide sequence ID" value="XM_025976348.1"/>
</dbReference>
<sequence>MHSTLLKISINKLETKLKEIKFLLPNSKRTRRGWFNIFGTGLKTLFGTLDSDDAVKYDKLINELQSSNKKILKIQGEQAHLTEMILSDFNNSLAKINSNEETLRENILAIKKQIFNNNIRLDENRIFLQYLDLLTLLNDLAIEMNKQVDEIVETLSFARINVLHPSVLNHVQLEEQLSHVAQNENTLPFPFDDFNIYKYYQIMSPKLFIYKKGILIKLTIPLVKNIKLRLYKAYPYPVKFENDLYHTIIPESSYVAISDDHQWYLEMNELTPTIHTEDIIILQDAEPQDTKNTNFPFSFDILLMSLLLLVKNTEMEINEQSSSQSENF</sequence>
<accession>A0A7F5R835</accession>
<dbReference type="Proteomes" id="UP000192223">
    <property type="component" value="Unplaced"/>
</dbReference>
<reference evidence="2 3" key="1">
    <citation type="submission" date="2025-04" db="UniProtKB">
        <authorList>
            <consortium name="RefSeq"/>
        </authorList>
    </citation>
    <scope>IDENTIFICATION</scope>
    <source>
        <tissue evidence="2 3">Entire body</tissue>
    </source>
</reference>
<dbReference type="KEGG" id="apln:112904965"/>
<dbReference type="InterPro" id="IPR022048">
    <property type="entry name" value="Envelope_fusion-like"/>
</dbReference>
<dbReference type="GeneID" id="112904965"/>
<dbReference type="AlphaFoldDB" id="A0A7F5R835"/>
<proteinExistence type="predicted"/>
<dbReference type="RefSeq" id="XP_025835641.1">
    <property type="nucleotide sequence ID" value="XM_025979856.1"/>
</dbReference>